<proteinExistence type="predicted"/>
<accession>A0A7E4VDR0</accession>
<protein>
    <submittedName>
        <fullName evidence="2">Clr5 domain-containing protein</fullName>
    </submittedName>
</protein>
<sequence>MLPPHLFKAWRAKGRRPDYRRPRRLNMFSWDNDDVKDMIDRYVKATYLPHLGVKTRPHEASAAEIAAVLKSRYGVNHSRHAVRHQFEKHRRNIAGNITTPTVSHKQKKMEADASPAPFSHYLPMQESSVSPVQPQQQMAESLADKREHKKLEIRQFLELLVSRPNNIEYIPRSEHFIAAGDYTYKVDPQLLAYHSAENFNYQGIDDIDPADILPFTPR</sequence>
<evidence type="ECO:0000313" key="2">
    <source>
        <dbReference type="WBParaSite" id="Pan_g1925.t1"/>
    </source>
</evidence>
<dbReference type="Proteomes" id="UP000492821">
    <property type="component" value="Unassembled WGS sequence"/>
</dbReference>
<dbReference type="AlphaFoldDB" id="A0A7E4VDR0"/>
<organism evidence="1 2">
    <name type="scientific">Panagrellus redivivus</name>
    <name type="common">Microworm</name>
    <dbReference type="NCBI Taxonomy" id="6233"/>
    <lineage>
        <taxon>Eukaryota</taxon>
        <taxon>Metazoa</taxon>
        <taxon>Ecdysozoa</taxon>
        <taxon>Nematoda</taxon>
        <taxon>Chromadorea</taxon>
        <taxon>Rhabditida</taxon>
        <taxon>Tylenchina</taxon>
        <taxon>Panagrolaimomorpha</taxon>
        <taxon>Panagrolaimoidea</taxon>
        <taxon>Panagrolaimidae</taxon>
        <taxon>Panagrellus</taxon>
    </lineage>
</organism>
<name>A0A7E4VDR0_PANRE</name>
<evidence type="ECO:0000313" key="1">
    <source>
        <dbReference type="Proteomes" id="UP000492821"/>
    </source>
</evidence>
<reference evidence="1" key="1">
    <citation type="journal article" date="2013" name="Genetics">
        <title>The draft genome and transcriptome of Panagrellus redivivus are shaped by the harsh demands of a free-living lifestyle.</title>
        <authorList>
            <person name="Srinivasan J."/>
            <person name="Dillman A.R."/>
            <person name="Macchietto M.G."/>
            <person name="Heikkinen L."/>
            <person name="Lakso M."/>
            <person name="Fracchia K.M."/>
            <person name="Antoshechkin I."/>
            <person name="Mortazavi A."/>
            <person name="Wong G."/>
            <person name="Sternberg P.W."/>
        </authorList>
    </citation>
    <scope>NUCLEOTIDE SEQUENCE [LARGE SCALE GENOMIC DNA]</scope>
    <source>
        <strain evidence="1">MT8872</strain>
    </source>
</reference>
<dbReference type="WBParaSite" id="Pan_g1925.t1">
    <property type="protein sequence ID" value="Pan_g1925.t1"/>
    <property type="gene ID" value="Pan_g1925"/>
</dbReference>
<keyword evidence="1" id="KW-1185">Reference proteome</keyword>
<reference evidence="2" key="2">
    <citation type="submission" date="2020-10" db="UniProtKB">
        <authorList>
            <consortium name="WormBaseParasite"/>
        </authorList>
    </citation>
    <scope>IDENTIFICATION</scope>
</reference>